<feature type="region of interest" description="Disordered" evidence="1">
    <location>
        <begin position="1"/>
        <end position="40"/>
    </location>
</feature>
<evidence type="ECO:0000313" key="3">
    <source>
        <dbReference type="Proteomes" id="UP000002039"/>
    </source>
</evidence>
<gene>
    <name evidence="2" type="ORF">BDCG_02093</name>
</gene>
<keyword evidence="3" id="KW-1185">Reference proteome</keyword>
<evidence type="ECO:0000313" key="2">
    <source>
        <dbReference type="EMBL" id="EEQ86973.1"/>
    </source>
</evidence>
<dbReference type="GeneID" id="69024586"/>
<evidence type="ECO:0000256" key="1">
    <source>
        <dbReference type="SAM" id="MobiDB-lite"/>
    </source>
</evidence>
<accession>A0ABP2EXU2</accession>
<reference evidence="3" key="1">
    <citation type="journal article" date="2015" name="PLoS Genet.">
        <title>The dynamic genome and transcriptome of the human fungal pathogen Blastomyces and close relative Emmonsia.</title>
        <authorList>
            <person name="Munoz J.F."/>
            <person name="Gauthier G.M."/>
            <person name="Desjardins C.A."/>
            <person name="Gallo J.E."/>
            <person name="Holder J."/>
            <person name="Sullivan T.D."/>
            <person name="Marty A.J."/>
            <person name="Carmen J.C."/>
            <person name="Chen Z."/>
            <person name="Ding L."/>
            <person name="Gujja S."/>
            <person name="Magrini V."/>
            <person name="Misas E."/>
            <person name="Mitreva M."/>
            <person name="Priest M."/>
            <person name="Saif S."/>
            <person name="Whiston E.A."/>
            <person name="Young S."/>
            <person name="Zeng Q."/>
            <person name="Goldman W.E."/>
            <person name="Mardis E.R."/>
            <person name="Taylor J.W."/>
            <person name="McEwen J.G."/>
            <person name="Clay O.K."/>
            <person name="Klein B.S."/>
            <person name="Cuomo C.A."/>
        </authorList>
    </citation>
    <scope>NUCLEOTIDE SEQUENCE [LARGE SCALE GENOMIC DNA]</scope>
    <source>
        <strain evidence="3">ER-3 / ATCC MYA-2586</strain>
    </source>
</reference>
<protein>
    <submittedName>
        <fullName evidence="2">Uncharacterized protein</fullName>
    </submittedName>
</protein>
<feature type="region of interest" description="Disordered" evidence="1">
    <location>
        <begin position="75"/>
        <end position="160"/>
    </location>
</feature>
<dbReference type="EMBL" id="EQ999974">
    <property type="protein sequence ID" value="EEQ86973.1"/>
    <property type="molecule type" value="Genomic_DNA"/>
</dbReference>
<dbReference type="RefSeq" id="XP_045274398.1">
    <property type="nucleotide sequence ID" value="XM_045417649.1"/>
</dbReference>
<organism evidence="2 3">
    <name type="scientific">Ajellomyces dermatitidis (strain ER-3 / ATCC MYA-2586)</name>
    <name type="common">Blastomyces dermatitidis</name>
    <dbReference type="NCBI Taxonomy" id="559297"/>
    <lineage>
        <taxon>Eukaryota</taxon>
        <taxon>Fungi</taxon>
        <taxon>Dikarya</taxon>
        <taxon>Ascomycota</taxon>
        <taxon>Pezizomycotina</taxon>
        <taxon>Eurotiomycetes</taxon>
        <taxon>Eurotiomycetidae</taxon>
        <taxon>Onygenales</taxon>
        <taxon>Ajellomycetaceae</taxon>
        <taxon>Blastomyces</taxon>
    </lineage>
</organism>
<proteinExistence type="predicted"/>
<name>A0ABP2EXU2_AJEDR</name>
<sequence length="241" mass="26382">MAEQQAQQAQGALEAQQPTNPPAPAPQQPRQQPANAWTPERRLRLLVEQIAKEGSGVVAQLREMKPKRDIVLREEKFEPQLKRATNVESALAHSRGTKATPPCGSCEKGHGPFVGLRPENQQSPAPANTGENEKEKGKGKKRAASVEPGQAARPYGPAKKKQVTFVALEDGEEDDEVSGSGATELELLRLRAEVHRLCKVEEEVKHLRRERDEAVGLLQMAQLSQQSASAGITALIKKFEK</sequence>
<dbReference type="Proteomes" id="UP000002039">
    <property type="component" value="Unassembled WGS sequence"/>
</dbReference>
<feature type="compositionally biased region" description="Low complexity" evidence="1">
    <location>
        <begin position="1"/>
        <end position="18"/>
    </location>
</feature>